<comment type="caution">
    <text evidence="2">The sequence shown here is derived from an EMBL/GenBank/DDBJ whole genome shotgun (WGS) entry which is preliminary data.</text>
</comment>
<keyword evidence="3" id="KW-1185">Reference proteome</keyword>
<proteinExistence type="predicted"/>
<dbReference type="Proteomes" id="UP000821853">
    <property type="component" value="Unassembled WGS sequence"/>
</dbReference>
<name>A0A9J6GQH5_HAELO</name>
<accession>A0A9J6GQH5</accession>
<reference evidence="2 3" key="1">
    <citation type="journal article" date="2020" name="Cell">
        <title>Large-Scale Comparative Analyses of Tick Genomes Elucidate Their Genetic Diversity and Vector Capacities.</title>
        <authorList>
            <consortium name="Tick Genome and Microbiome Consortium (TIGMIC)"/>
            <person name="Jia N."/>
            <person name="Wang J."/>
            <person name="Shi W."/>
            <person name="Du L."/>
            <person name="Sun Y."/>
            <person name="Zhan W."/>
            <person name="Jiang J.F."/>
            <person name="Wang Q."/>
            <person name="Zhang B."/>
            <person name="Ji P."/>
            <person name="Bell-Sakyi L."/>
            <person name="Cui X.M."/>
            <person name="Yuan T.T."/>
            <person name="Jiang B.G."/>
            <person name="Yang W.F."/>
            <person name="Lam T.T."/>
            <person name="Chang Q.C."/>
            <person name="Ding S.J."/>
            <person name="Wang X.J."/>
            <person name="Zhu J.G."/>
            <person name="Ruan X.D."/>
            <person name="Zhao L."/>
            <person name="Wei J.T."/>
            <person name="Ye R.Z."/>
            <person name="Que T.C."/>
            <person name="Du C.H."/>
            <person name="Zhou Y.H."/>
            <person name="Cheng J.X."/>
            <person name="Dai P.F."/>
            <person name="Guo W.B."/>
            <person name="Han X.H."/>
            <person name="Huang E.J."/>
            <person name="Li L.F."/>
            <person name="Wei W."/>
            <person name="Gao Y.C."/>
            <person name="Liu J.Z."/>
            <person name="Shao H.Z."/>
            <person name="Wang X."/>
            <person name="Wang C.C."/>
            <person name="Yang T.C."/>
            <person name="Huo Q.B."/>
            <person name="Li W."/>
            <person name="Chen H.Y."/>
            <person name="Chen S.E."/>
            <person name="Zhou L.G."/>
            <person name="Ni X.B."/>
            <person name="Tian J.H."/>
            <person name="Sheng Y."/>
            <person name="Liu T."/>
            <person name="Pan Y.S."/>
            <person name="Xia L.Y."/>
            <person name="Li J."/>
            <person name="Zhao F."/>
            <person name="Cao W.C."/>
        </authorList>
    </citation>
    <scope>NUCLEOTIDE SEQUENCE [LARGE SCALE GENOMIC DNA]</scope>
    <source>
        <strain evidence="2">HaeL-2018</strain>
    </source>
</reference>
<feature type="region of interest" description="Disordered" evidence="1">
    <location>
        <begin position="28"/>
        <end position="50"/>
    </location>
</feature>
<feature type="region of interest" description="Disordered" evidence="1">
    <location>
        <begin position="164"/>
        <end position="206"/>
    </location>
</feature>
<dbReference type="VEuPathDB" id="VectorBase:HLOH_046596"/>
<evidence type="ECO:0000313" key="3">
    <source>
        <dbReference type="Proteomes" id="UP000821853"/>
    </source>
</evidence>
<gene>
    <name evidence="2" type="ORF">HPB48_002749</name>
</gene>
<protein>
    <submittedName>
        <fullName evidence="2">Uncharacterized protein</fullName>
    </submittedName>
</protein>
<feature type="compositionally biased region" description="Pro residues" evidence="1">
    <location>
        <begin position="167"/>
        <end position="176"/>
    </location>
</feature>
<evidence type="ECO:0000256" key="1">
    <source>
        <dbReference type="SAM" id="MobiDB-lite"/>
    </source>
</evidence>
<dbReference type="AlphaFoldDB" id="A0A9J6GQH5"/>
<dbReference type="EMBL" id="JABSTR010000008">
    <property type="protein sequence ID" value="KAH9376936.1"/>
    <property type="molecule type" value="Genomic_DNA"/>
</dbReference>
<dbReference type="OrthoDB" id="3039988at2759"/>
<evidence type="ECO:0000313" key="2">
    <source>
        <dbReference type="EMBL" id="KAH9376936.1"/>
    </source>
</evidence>
<sequence length="295" mass="32950">MTPASDLKIVPQPAQCHFHYQRSSFRMCSTQENPPENPHKRLQGTDPGAPSGQLLATITSTRPPIIEARMLGTYDTAALAFDGLTVRFYVKAHGTLVRCRPYRNTYQCSAKRCGLGHRPDVCPNPQTNLCSLCHAPNPAPDHSCHTQCQLCGLPHLTANRECRLKLKPPPPHPYPPQRQAQETRQPALSPLRRSSGPTSKPSLPEHRRGISLCNISIIPTHLGSSVSRDTTQDITFVRNVSQYTWQCIRRTLGSDHRSYHHLSHYQDPLGVACLTDWKAFRDTLEATTPTNSNLD</sequence>
<organism evidence="2 3">
    <name type="scientific">Haemaphysalis longicornis</name>
    <name type="common">Bush tick</name>
    <dbReference type="NCBI Taxonomy" id="44386"/>
    <lineage>
        <taxon>Eukaryota</taxon>
        <taxon>Metazoa</taxon>
        <taxon>Ecdysozoa</taxon>
        <taxon>Arthropoda</taxon>
        <taxon>Chelicerata</taxon>
        <taxon>Arachnida</taxon>
        <taxon>Acari</taxon>
        <taxon>Parasitiformes</taxon>
        <taxon>Ixodida</taxon>
        <taxon>Ixodoidea</taxon>
        <taxon>Ixodidae</taxon>
        <taxon>Haemaphysalinae</taxon>
        <taxon>Haemaphysalis</taxon>
    </lineage>
</organism>